<protein>
    <submittedName>
        <fullName evidence="1">Uncharacterized protein</fullName>
    </submittedName>
</protein>
<dbReference type="Proteomes" id="UP001174909">
    <property type="component" value="Unassembled WGS sequence"/>
</dbReference>
<accession>A0AA35RBP8</accession>
<evidence type="ECO:0000313" key="1">
    <source>
        <dbReference type="EMBL" id="CAI8008017.1"/>
    </source>
</evidence>
<name>A0AA35RBP8_GEOBA</name>
<evidence type="ECO:0000313" key="2">
    <source>
        <dbReference type="Proteomes" id="UP001174909"/>
    </source>
</evidence>
<organism evidence="1 2">
    <name type="scientific">Geodia barretti</name>
    <name type="common">Barrett's horny sponge</name>
    <dbReference type="NCBI Taxonomy" id="519541"/>
    <lineage>
        <taxon>Eukaryota</taxon>
        <taxon>Metazoa</taxon>
        <taxon>Porifera</taxon>
        <taxon>Demospongiae</taxon>
        <taxon>Heteroscleromorpha</taxon>
        <taxon>Tetractinellida</taxon>
        <taxon>Astrophorina</taxon>
        <taxon>Geodiidae</taxon>
        <taxon>Geodia</taxon>
    </lineage>
</organism>
<keyword evidence="2" id="KW-1185">Reference proteome</keyword>
<sequence length="211" mass="24330">MFTLGTLSGSAIRIIQAENEADCEALAAEVQRLWQTLPRPIYAYNRKFVSGWLSDALGAEANIDHDSMDAWKAVADQQALKWPRLRELIRPPVFYYRWGIADYDRERDLGTMRRAMRRAKSANEVISREALGGAPHIWWQQHIQMLDDPEISRQITNPPTDPAEQSVNLYRLPNGNWTTNRLAAIICHNMMDLQSQASLLLWQWNLTSPWL</sequence>
<dbReference type="AlphaFoldDB" id="A0AA35RBP8"/>
<gene>
    <name evidence="1" type="ORF">GBAR_LOCUS5551</name>
</gene>
<dbReference type="EMBL" id="CASHTH010000814">
    <property type="protein sequence ID" value="CAI8008017.1"/>
    <property type="molecule type" value="Genomic_DNA"/>
</dbReference>
<reference evidence="1" key="1">
    <citation type="submission" date="2023-03" db="EMBL/GenBank/DDBJ databases">
        <authorList>
            <person name="Steffen K."/>
            <person name="Cardenas P."/>
        </authorList>
    </citation>
    <scope>NUCLEOTIDE SEQUENCE</scope>
</reference>
<proteinExistence type="predicted"/>
<comment type="caution">
    <text evidence="1">The sequence shown here is derived from an EMBL/GenBank/DDBJ whole genome shotgun (WGS) entry which is preliminary data.</text>
</comment>